<organism evidence="12 13">
    <name type="scientific">Anisodus tanguticus</name>
    <dbReference type="NCBI Taxonomy" id="243964"/>
    <lineage>
        <taxon>Eukaryota</taxon>
        <taxon>Viridiplantae</taxon>
        <taxon>Streptophyta</taxon>
        <taxon>Embryophyta</taxon>
        <taxon>Tracheophyta</taxon>
        <taxon>Spermatophyta</taxon>
        <taxon>Magnoliopsida</taxon>
        <taxon>eudicotyledons</taxon>
        <taxon>Gunneridae</taxon>
        <taxon>Pentapetalae</taxon>
        <taxon>asterids</taxon>
        <taxon>lamiids</taxon>
        <taxon>Solanales</taxon>
        <taxon>Solanaceae</taxon>
        <taxon>Solanoideae</taxon>
        <taxon>Hyoscyameae</taxon>
        <taxon>Anisodus</taxon>
    </lineage>
</organism>
<keyword evidence="4" id="KW-0004">4Fe-4S</keyword>
<evidence type="ECO:0000256" key="10">
    <source>
        <dbReference type="SAM" id="MobiDB-lite"/>
    </source>
</evidence>
<comment type="subcellular location">
    <subcellularLocation>
        <location evidence="2">Nucleus</location>
    </subcellularLocation>
</comment>
<dbReference type="InterPro" id="IPR044811">
    <property type="entry name" value="DME/ROS1"/>
</dbReference>
<feature type="compositionally biased region" description="Basic and acidic residues" evidence="10">
    <location>
        <begin position="415"/>
        <end position="425"/>
    </location>
</feature>
<dbReference type="Gene3D" id="1.10.1670.10">
    <property type="entry name" value="Helix-hairpin-Helix base-excision DNA repair enzymes (C-terminal)"/>
    <property type="match status" value="1"/>
</dbReference>
<dbReference type="InterPro" id="IPR028925">
    <property type="entry name" value="RRM_DME"/>
</dbReference>
<dbReference type="InterPro" id="IPR011257">
    <property type="entry name" value="DNA_glycosylase"/>
</dbReference>
<dbReference type="GO" id="GO:0005634">
    <property type="term" value="C:nucleus"/>
    <property type="evidence" value="ECO:0007669"/>
    <property type="project" value="UniProtKB-SubCell"/>
</dbReference>
<evidence type="ECO:0000256" key="8">
    <source>
        <dbReference type="ARBA" id="ARBA00023125"/>
    </source>
</evidence>
<feature type="region of interest" description="Disordered" evidence="10">
    <location>
        <begin position="1092"/>
        <end position="1125"/>
    </location>
</feature>
<evidence type="ECO:0000259" key="11">
    <source>
        <dbReference type="SMART" id="SM00478"/>
    </source>
</evidence>
<feature type="region of interest" description="Disordered" evidence="10">
    <location>
        <begin position="1922"/>
        <end position="1950"/>
    </location>
</feature>
<accession>A0AAE1V8N7</accession>
<evidence type="ECO:0000256" key="5">
    <source>
        <dbReference type="ARBA" id="ARBA00022723"/>
    </source>
</evidence>
<dbReference type="Gene3D" id="1.10.340.30">
    <property type="entry name" value="Hypothetical protein, domain 2"/>
    <property type="match status" value="1"/>
</dbReference>
<evidence type="ECO:0000256" key="7">
    <source>
        <dbReference type="ARBA" id="ARBA00023014"/>
    </source>
</evidence>
<dbReference type="GO" id="GO:0019104">
    <property type="term" value="F:DNA N-glycosylase activity"/>
    <property type="evidence" value="ECO:0007669"/>
    <property type="project" value="InterPro"/>
</dbReference>
<reference evidence="12" key="1">
    <citation type="submission" date="2023-12" db="EMBL/GenBank/DDBJ databases">
        <title>Genome assembly of Anisodus tanguticus.</title>
        <authorList>
            <person name="Wang Y.-J."/>
        </authorList>
    </citation>
    <scope>NUCLEOTIDE SEQUENCE</scope>
    <source>
        <strain evidence="12">KB-2021</strain>
        <tissue evidence="12">Leaf</tissue>
    </source>
</reference>
<keyword evidence="13" id="KW-1185">Reference proteome</keyword>
<feature type="compositionally biased region" description="Polar residues" evidence="10">
    <location>
        <begin position="1283"/>
        <end position="1293"/>
    </location>
</feature>
<keyword evidence="6" id="KW-0408">Iron</keyword>
<dbReference type="GO" id="GO:0051539">
    <property type="term" value="F:4 iron, 4 sulfur cluster binding"/>
    <property type="evidence" value="ECO:0007669"/>
    <property type="project" value="UniProtKB-KW"/>
</dbReference>
<comment type="similarity">
    <text evidence="3">Belongs to the DNA glycosylase family. DEMETER subfamily.</text>
</comment>
<feature type="region of interest" description="Disordered" evidence="10">
    <location>
        <begin position="218"/>
        <end position="283"/>
    </location>
</feature>
<dbReference type="GO" id="GO:0003906">
    <property type="term" value="F:DNA-(apurinic or apyrimidinic site) endonuclease activity"/>
    <property type="evidence" value="ECO:0007669"/>
    <property type="project" value="UniProtKB-ARBA"/>
</dbReference>
<feature type="region of interest" description="Disordered" evidence="10">
    <location>
        <begin position="1282"/>
        <end position="1305"/>
    </location>
</feature>
<evidence type="ECO:0000256" key="9">
    <source>
        <dbReference type="ARBA" id="ARBA00023242"/>
    </source>
</evidence>
<feature type="compositionally biased region" description="Low complexity" evidence="10">
    <location>
        <begin position="223"/>
        <end position="238"/>
    </location>
</feature>
<dbReference type="FunFam" id="1.10.1670.10:FF:000004">
    <property type="entry name" value="DNA glycosylase/AP lyase ROS1"/>
    <property type="match status" value="1"/>
</dbReference>
<sequence length="1950" mass="217883">MNLGRIFSTPKENRDIQNGDPWIPITLQKPVLPRSDLVSGEMQGNQMERTDWQDLLGMYGDFLQKSARDIGAVQNPIPSVSLNNGYIGHRTDAAVNNRLSDIDINCCANVADHSKPACTRVNSLAELLGMKNQSNMLSTSGRSTNSIYLSDLPTFQNSYSQVESRYEQQFKSAGQTLLNESQMLSPNQTFDRYCNQRTPLDGIRSPYQVNKSLYSPLAPDAGTSPSTSSFFPFAPVTPEHNHFKDNQHFERQNFPIQESPSLEKDKQENVLGSMESKDNHSDKLLQKVTDSMVAVSPFSEKIENDNIGNGDIDLNKTPASRPPKRRKHRPKVVIEGKTKRTPKPAAPKDNTPNENPSGKRKYVRRNGLKASTTEQTEVVESAAPGNSTPNENPSGKRKYVRRKGLKASTTQQTEAADKDRVPDAEDTAKTCRKMLNFDLEERTKDESLASANIGHAKKQQQRKESFDLNLNSEDMESSLAIMEASAISAEQNQGNGEIAEKLPTETTSDLISSFTQKPKDLALPLPSANQVTTKNQALNAIARSLSMRNINQYQNSIQLGYDQVRVDEARIGQVVFQAKDTRPKRDEPGQLALERTPLLLKDAACAHDKRGSKRDQCPSPPFQPRIFSQIGSVCPVMSGIDNIRRNCSTLGLEGSEIHKKTKLDSEIYGTLSGIPSCTTAAIHGSTKFQSSSLNINRYNGFPGPNHNGANGEGSRHCASTMVVKHNFEKQPNPPQFHSYTQPKSQDISQQMTGIHEPQAQATSSNWNLQYQPQTLSTVAQEILRRFSHNKMLLQMQNMAQTSSNELCSNGELLTRENKNSQADQHHPTKARGLQGTRKNAASVDTITRRLERLVISDSKEDAAQEEQKALVPYKGSGTVIPYEGFDPIKRRKPRPKVDLDPETNRLWNLLMGKEGIGETTDKENEKYWEDERKVVRGRVDSFIARMRLVQGDRRFSPWKGSVVDSVIGVFLTQNVSDHLSSSAFMCLAAKFPLQPTSTKNTFSKNECNIVVEEPEVEIIDPDGTTIYHKARLQLPTCHQGSITSSGSSEHRMENHIQTTRAYLVSEHDKRTDKEVISLQNSPDSLILQANEEFRSSSGSNSECEDQPRSPNLNENNTRANHSPPTKWTSAFHEYQSHLMRNTLSEKMPIFGNQKSESVADIRHNQTLDADAYVHGYPINPPVQVQEISARTTSNSWLTMRPEFGKHETACYQKEIASSLASKTPELNAAKGVDFMSKSMKQIGRSSTLTAQQTTLPIIHAPRMGEHAFAEHREHIRNLKMQPHNANNQHSVSSHQKEMSMDSQLESACIRQSVTHSEAVAKGQEEGQAYLSNEQPSITGTSISNTRKRKVEEGDKKAFDWDSLRKEVQSKSGKKERSKDAMDSLNYEAVRGAPVKEISDAIKERGMNNMLAERIKDFVNRVVRDHGSIDLEWLRDVAPEKAKEYLLSIRGLGLKSVECVRLLTLHNLAFPVDTNVGRIAVRLGWVPLRPLPESLQLHLLELYPVLESVQKYLWPRLCKLDQRTLYELHYHMITFGKVFCTKSKPNCNACPLRAECRHFASAFASARLALPGPEEKSIVSSAVPISGEGNAAAPFKPLLLPPAAEGRMTYPCAPVEASNILAFLNKPMPMAIPQEITNLLDREATLITSNCEPIIEEPKTPEPLPELLESDIEDGFIEDPDEIPMIELNMKEFTTNLETMLQEHNKEGDLSKALVALNPDAASIPTPKLKNVSRLRTEHLVYELPDSHELLEKLDKREPDDPSPYLLAIWKPGETVNSIQPPETKCDPSGSGSLCNEKTCYSCNGIREANSQTVRGTLLIPCRTAMRGSFPLNGTYFQVNEVFADHKSSLNPINVPRKLLWPLPRRTVYFGTSVSTIFKGLSTEQTQYCFWRGFVCVRGFDQETRAPRPLIARLHFPASKLVKNRSDDKKKEGAATERVAGYNSPKSAHTK</sequence>
<evidence type="ECO:0000313" key="13">
    <source>
        <dbReference type="Proteomes" id="UP001291623"/>
    </source>
</evidence>
<keyword evidence="7" id="KW-0411">Iron-sulfur</keyword>
<dbReference type="SMART" id="SM00525">
    <property type="entry name" value="FES"/>
    <property type="match status" value="1"/>
</dbReference>
<dbReference type="InterPro" id="IPR003651">
    <property type="entry name" value="Endonuclease3_FeS-loop_motif"/>
</dbReference>
<dbReference type="SUPFAM" id="SSF48150">
    <property type="entry name" value="DNA-glycosylase"/>
    <property type="match status" value="1"/>
</dbReference>
<evidence type="ECO:0000256" key="3">
    <source>
        <dbReference type="ARBA" id="ARBA00005646"/>
    </source>
</evidence>
<dbReference type="GO" id="GO:0006284">
    <property type="term" value="P:base-excision repair"/>
    <property type="evidence" value="ECO:0007669"/>
    <property type="project" value="InterPro"/>
</dbReference>
<proteinExistence type="inferred from homology"/>
<feature type="compositionally biased region" description="Polar residues" evidence="10">
    <location>
        <begin position="369"/>
        <end position="393"/>
    </location>
</feature>
<dbReference type="CDD" id="cd00056">
    <property type="entry name" value="ENDO3c"/>
    <property type="match status" value="1"/>
</dbReference>
<dbReference type="GO" id="GO:0003677">
    <property type="term" value="F:DNA binding"/>
    <property type="evidence" value="ECO:0007669"/>
    <property type="project" value="UniProtKB-KW"/>
</dbReference>
<feature type="compositionally biased region" description="Basic and acidic residues" evidence="10">
    <location>
        <begin position="1923"/>
        <end position="1934"/>
    </location>
</feature>
<feature type="region of interest" description="Disordered" evidence="10">
    <location>
        <begin position="1327"/>
        <end position="1351"/>
    </location>
</feature>
<dbReference type="Pfam" id="PF15629">
    <property type="entry name" value="Perm-CXXC"/>
    <property type="match status" value="1"/>
</dbReference>
<evidence type="ECO:0000313" key="12">
    <source>
        <dbReference type="EMBL" id="KAK4359692.1"/>
    </source>
</evidence>
<evidence type="ECO:0000256" key="2">
    <source>
        <dbReference type="ARBA" id="ARBA00004123"/>
    </source>
</evidence>
<name>A0AAE1V8N7_9SOLA</name>
<dbReference type="InterPro" id="IPR028924">
    <property type="entry name" value="Perm-CXXC"/>
</dbReference>
<dbReference type="GO" id="GO:0035514">
    <property type="term" value="F:DNA demethylase activity"/>
    <property type="evidence" value="ECO:0007669"/>
    <property type="project" value="InterPro"/>
</dbReference>
<dbReference type="PANTHER" id="PTHR46213">
    <property type="entry name" value="TRANSCRIPTIONAL ACTIVATOR DEMETER"/>
    <property type="match status" value="1"/>
</dbReference>
<feature type="compositionally biased region" description="Basic and acidic residues" evidence="10">
    <location>
        <begin position="239"/>
        <end position="251"/>
    </location>
</feature>
<evidence type="ECO:0000256" key="4">
    <source>
        <dbReference type="ARBA" id="ARBA00022485"/>
    </source>
</evidence>
<protein>
    <recommendedName>
        <fullName evidence="11">HhH-GPD domain-containing protein</fullName>
    </recommendedName>
</protein>
<dbReference type="SMART" id="SM00478">
    <property type="entry name" value="ENDO3c"/>
    <property type="match status" value="1"/>
</dbReference>
<feature type="domain" description="HhH-GPD" evidence="11">
    <location>
        <begin position="1375"/>
        <end position="1537"/>
    </location>
</feature>
<dbReference type="Proteomes" id="UP001291623">
    <property type="component" value="Unassembled WGS sequence"/>
</dbReference>
<feature type="compositionally biased region" description="Basic residues" evidence="10">
    <location>
        <begin position="395"/>
        <end position="405"/>
    </location>
</feature>
<keyword evidence="9" id="KW-0539">Nucleus</keyword>
<feature type="compositionally biased region" description="Polar residues" evidence="10">
    <location>
        <begin position="1108"/>
        <end position="1125"/>
    </location>
</feature>
<dbReference type="InterPro" id="IPR023170">
    <property type="entry name" value="HhH_base_excis_C"/>
</dbReference>
<keyword evidence="5" id="KW-0479">Metal-binding</keyword>
<dbReference type="GO" id="GO:0141166">
    <property type="term" value="P:chromosomal 5-methylcytosine DNA demethylation pathway"/>
    <property type="evidence" value="ECO:0007669"/>
    <property type="project" value="InterPro"/>
</dbReference>
<comment type="caution">
    <text evidence="12">The sequence shown here is derived from an EMBL/GenBank/DDBJ whole genome shotgun (WGS) entry which is preliminary data.</text>
</comment>
<evidence type="ECO:0000256" key="1">
    <source>
        <dbReference type="ARBA" id="ARBA00001966"/>
    </source>
</evidence>
<dbReference type="InterPro" id="IPR003265">
    <property type="entry name" value="HhH-GPD_domain"/>
</dbReference>
<dbReference type="EMBL" id="JAVYJV010000011">
    <property type="protein sequence ID" value="KAK4359692.1"/>
    <property type="molecule type" value="Genomic_DNA"/>
</dbReference>
<feature type="compositionally biased region" description="Basic and acidic residues" evidence="10">
    <location>
        <begin position="816"/>
        <end position="826"/>
    </location>
</feature>
<feature type="compositionally biased region" description="Basic residues" evidence="10">
    <location>
        <begin position="358"/>
        <end position="367"/>
    </location>
</feature>
<comment type="cofactor">
    <cofactor evidence="1">
        <name>[4Fe-4S] cluster</name>
        <dbReference type="ChEBI" id="CHEBI:49883"/>
    </cofactor>
</comment>
<keyword evidence="8" id="KW-0238">DNA-binding</keyword>
<gene>
    <name evidence="12" type="ORF">RND71_021921</name>
</gene>
<feature type="region of interest" description="Disordered" evidence="10">
    <location>
        <begin position="816"/>
        <end position="841"/>
    </location>
</feature>
<dbReference type="GO" id="GO:0046872">
    <property type="term" value="F:metal ion binding"/>
    <property type="evidence" value="ECO:0007669"/>
    <property type="project" value="UniProtKB-KW"/>
</dbReference>
<evidence type="ECO:0000256" key="6">
    <source>
        <dbReference type="ARBA" id="ARBA00023004"/>
    </source>
</evidence>
<dbReference type="Pfam" id="PF15628">
    <property type="entry name" value="RRM_DME"/>
    <property type="match status" value="1"/>
</dbReference>
<dbReference type="PANTHER" id="PTHR46213:SF6">
    <property type="entry name" value="TRANSCRIPTIONAL ACTIVATOR DEMETER-LIKE"/>
    <property type="match status" value="1"/>
</dbReference>
<feature type="region of interest" description="Disordered" evidence="10">
    <location>
        <begin position="302"/>
        <end position="425"/>
    </location>
</feature>
<feature type="compositionally biased region" description="Basic residues" evidence="10">
    <location>
        <begin position="322"/>
        <end position="331"/>
    </location>
</feature>
<feature type="compositionally biased region" description="Polar residues" evidence="10">
    <location>
        <begin position="1329"/>
        <end position="1344"/>
    </location>
</feature>